<keyword evidence="1" id="KW-1185">Reference proteome</keyword>
<dbReference type="InterPro" id="IPR011993">
    <property type="entry name" value="PH-like_dom_sf"/>
</dbReference>
<dbReference type="KEGG" id="dhe:111599788"/>
<dbReference type="OMA" id="TRCISAQ"/>
<sequence>MLEGSKHSTRCISAQGQYIFDFKTKQPLLSLGAIPYLKPVCSLELASDLENCLEVINSPASEELVMDLSWPATRLSTISSNHKLNIFPESIDYSKLLSFESDSPHDSHHNSMELTLEKPKLAHYEEKDNDVYFIADMDPGYAELEKVITSDNTEAPSVVQPKSGILNEIFRSRLLSAQSVNDFFVNANQMRIRVSYDDILKCRLLTANVIKDILREEQLDLPTTQSSISSHHLAFYKINLLSWQKLHEFSPPTSDENMNHCQPGQNLKLIGMCLDNTEINIDSPQEKHFDNLKSTRDNQVRANGHVDDLESTESNVDLTIDPVVTRNEKLEGTLKTFLDISDPGVIRKTGVQIFRKETKLFAFDSKKQWLKKGEGLIEVWRQPSTGNCYILLWDQNSQDLLVHVPVDGKWSVKYSANASNSCHWLYYNFANCPQGVHQPLSCSFTDADVASQFVHTVANCVKTPIH</sequence>
<organism evidence="1 2">
    <name type="scientific">Drosophila hydei</name>
    <name type="common">Fruit fly</name>
    <dbReference type="NCBI Taxonomy" id="7224"/>
    <lineage>
        <taxon>Eukaryota</taxon>
        <taxon>Metazoa</taxon>
        <taxon>Ecdysozoa</taxon>
        <taxon>Arthropoda</taxon>
        <taxon>Hexapoda</taxon>
        <taxon>Insecta</taxon>
        <taxon>Pterygota</taxon>
        <taxon>Neoptera</taxon>
        <taxon>Endopterygota</taxon>
        <taxon>Diptera</taxon>
        <taxon>Brachycera</taxon>
        <taxon>Muscomorpha</taxon>
        <taxon>Ephydroidea</taxon>
        <taxon>Drosophilidae</taxon>
        <taxon>Drosophila</taxon>
    </lineage>
</organism>
<evidence type="ECO:0000313" key="1">
    <source>
        <dbReference type="Proteomes" id="UP000504633"/>
    </source>
</evidence>
<evidence type="ECO:0000313" key="2">
    <source>
        <dbReference type="RefSeq" id="XP_023171331.2"/>
    </source>
</evidence>
<dbReference type="GeneID" id="111599788"/>
<gene>
    <name evidence="2" type="primary">LOC111599788</name>
</gene>
<dbReference type="OrthoDB" id="7849239at2759"/>
<dbReference type="Gene3D" id="2.30.29.30">
    <property type="entry name" value="Pleckstrin-homology domain (PH domain)/Phosphotyrosine-binding domain (PTB)"/>
    <property type="match status" value="1"/>
</dbReference>
<dbReference type="AlphaFoldDB" id="A0A6J1LXS7"/>
<proteinExistence type="predicted"/>
<dbReference type="RefSeq" id="XP_023171331.2">
    <property type="nucleotide sequence ID" value="XM_023315563.2"/>
</dbReference>
<reference evidence="2" key="1">
    <citation type="submission" date="2025-08" db="UniProtKB">
        <authorList>
            <consortium name="RefSeq"/>
        </authorList>
    </citation>
    <scope>IDENTIFICATION</scope>
    <source>
        <strain evidence="2">15085-1641.00</strain>
        <tissue evidence="2">Whole body</tissue>
    </source>
</reference>
<dbReference type="SUPFAM" id="SSF50729">
    <property type="entry name" value="PH domain-like"/>
    <property type="match status" value="1"/>
</dbReference>
<name>A0A6J1LXS7_DROHY</name>
<accession>A0A6J1LXS7</accession>
<protein>
    <submittedName>
        <fullName evidence="2">Uncharacterized protein LOC111599788</fullName>
    </submittedName>
</protein>
<dbReference type="Proteomes" id="UP000504633">
    <property type="component" value="Unplaced"/>
</dbReference>